<feature type="domain" description="Integral membrane bound transporter" evidence="6">
    <location>
        <begin position="19"/>
        <end position="145"/>
    </location>
</feature>
<sequence>MTFKLNGSQWRYCAKVGIAAGLGYLLTLGQYNQYAVYSAFTASLVVGTSVGEDLATSMNRVKGTIAGMASAMIITALVGPNFWSVGASVALTALIAVGFGWGVPVARIGVTIGIITLAMHGANALEYDLMRAANTAVGIVAGLAVTFFVWPVRGHDDLQRAALQVLQATAGLLDALDRGEIRPRVAEGKVHDAIAAVVKAVRDTQREQKVGQAIDVDVARVIAVMRLGMDALSAALAEQGANCVPPLRERLALLQPPVTPS</sequence>
<dbReference type="Proteomes" id="UP000501534">
    <property type="component" value="Chromosome"/>
</dbReference>
<feature type="transmembrane region" description="Helical" evidence="5">
    <location>
        <begin position="63"/>
        <end position="83"/>
    </location>
</feature>
<reference evidence="7 8" key="1">
    <citation type="submission" date="2020-04" db="EMBL/GenBank/DDBJ databases">
        <title>Usitatibacter rugosus gen. nov., sp. nov. and Usitatibacter palustris sp. nov., novel members of Usitatibacteraceae fam. nov. within the order Nitrosomonadales isolated from soil.</title>
        <authorList>
            <person name="Huber K.J."/>
            <person name="Neumann-Schaal M."/>
            <person name="Geppert A."/>
            <person name="Luckner M."/>
            <person name="Wanner G."/>
            <person name="Overmann J."/>
        </authorList>
    </citation>
    <scope>NUCLEOTIDE SEQUENCE [LARGE SCALE GENOMIC DNA]</scope>
    <source>
        <strain evidence="7 8">0125_3</strain>
    </source>
</reference>
<keyword evidence="8" id="KW-1185">Reference proteome</keyword>
<dbReference type="RefSeq" id="WP_171094055.1">
    <property type="nucleotide sequence ID" value="NZ_CP053069.1"/>
</dbReference>
<accession>A0A6M4GXZ5</accession>
<dbReference type="Pfam" id="PF13515">
    <property type="entry name" value="FUSC_2"/>
    <property type="match status" value="1"/>
</dbReference>
<evidence type="ECO:0000313" key="7">
    <source>
        <dbReference type="EMBL" id="QJR12129.1"/>
    </source>
</evidence>
<keyword evidence="3 5" id="KW-1133">Transmembrane helix</keyword>
<name>A0A6M4GXZ5_9PROT</name>
<dbReference type="AlphaFoldDB" id="A0A6M4GXZ5"/>
<feature type="transmembrane region" description="Helical" evidence="5">
    <location>
        <begin position="129"/>
        <end position="150"/>
    </location>
</feature>
<evidence type="ECO:0000256" key="5">
    <source>
        <dbReference type="SAM" id="Phobius"/>
    </source>
</evidence>
<comment type="subcellular location">
    <subcellularLocation>
        <location evidence="1">Membrane</location>
        <topology evidence="1">Multi-pass membrane protein</topology>
    </subcellularLocation>
</comment>
<feature type="transmembrane region" description="Helical" evidence="5">
    <location>
        <begin position="89"/>
        <end position="117"/>
    </location>
</feature>
<evidence type="ECO:0000313" key="8">
    <source>
        <dbReference type="Proteomes" id="UP000501534"/>
    </source>
</evidence>
<keyword evidence="2 5" id="KW-0812">Transmembrane</keyword>
<keyword evidence="4 5" id="KW-0472">Membrane</keyword>
<feature type="transmembrane region" description="Helical" evidence="5">
    <location>
        <begin position="12"/>
        <end position="28"/>
    </location>
</feature>
<evidence type="ECO:0000256" key="1">
    <source>
        <dbReference type="ARBA" id="ARBA00004141"/>
    </source>
</evidence>
<gene>
    <name evidence="7" type="ORF">DSM104443_03213</name>
</gene>
<dbReference type="InterPro" id="IPR049453">
    <property type="entry name" value="Memb_transporter_dom"/>
</dbReference>
<organism evidence="7 8">
    <name type="scientific">Usitatibacter rugosus</name>
    <dbReference type="NCBI Taxonomy" id="2732067"/>
    <lineage>
        <taxon>Bacteria</taxon>
        <taxon>Pseudomonadati</taxon>
        <taxon>Pseudomonadota</taxon>
        <taxon>Betaproteobacteria</taxon>
        <taxon>Nitrosomonadales</taxon>
        <taxon>Usitatibacteraceae</taxon>
        <taxon>Usitatibacter</taxon>
    </lineage>
</organism>
<evidence type="ECO:0000256" key="3">
    <source>
        <dbReference type="ARBA" id="ARBA00022989"/>
    </source>
</evidence>
<protein>
    <recommendedName>
        <fullName evidence="6">Integral membrane bound transporter domain-containing protein</fullName>
    </recommendedName>
</protein>
<dbReference type="GO" id="GO:0016020">
    <property type="term" value="C:membrane"/>
    <property type="evidence" value="ECO:0007669"/>
    <property type="project" value="UniProtKB-SubCell"/>
</dbReference>
<evidence type="ECO:0000256" key="4">
    <source>
        <dbReference type="ARBA" id="ARBA00023136"/>
    </source>
</evidence>
<evidence type="ECO:0000256" key="2">
    <source>
        <dbReference type="ARBA" id="ARBA00022692"/>
    </source>
</evidence>
<dbReference type="KEGG" id="uru:DSM104443_03213"/>
<evidence type="ECO:0000259" key="6">
    <source>
        <dbReference type="Pfam" id="PF13515"/>
    </source>
</evidence>
<proteinExistence type="predicted"/>
<dbReference type="EMBL" id="CP053069">
    <property type="protein sequence ID" value="QJR12129.1"/>
    <property type="molecule type" value="Genomic_DNA"/>
</dbReference>